<dbReference type="AlphaFoldDB" id="A0A0A8B5T9"/>
<dbReference type="InterPro" id="IPR050572">
    <property type="entry name" value="Fe-S_Ferredoxin"/>
</dbReference>
<dbReference type="Proteomes" id="UP000031121">
    <property type="component" value="Chromosome"/>
</dbReference>
<reference evidence="7" key="1">
    <citation type="submission" date="2014-08" db="EMBL/GenBank/DDBJ databases">
        <title>Coriobacteriaceae sp. complete genome.</title>
        <authorList>
            <person name="Looft T."/>
            <person name="Bayles D.O."/>
            <person name="Stanton T.B."/>
        </authorList>
    </citation>
    <scope>NUCLEOTIDE SEQUENCE [LARGE SCALE GENOMIC DNA]</scope>
    <source>
        <strain evidence="7">68-1-3</strain>
    </source>
</reference>
<evidence type="ECO:0000256" key="1">
    <source>
        <dbReference type="ARBA" id="ARBA00022485"/>
    </source>
</evidence>
<dbReference type="PANTHER" id="PTHR43687">
    <property type="entry name" value="ADENYLYLSULFATE REDUCTASE, BETA SUBUNIT"/>
    <property type="match status" value="1"/>
</dbReference>
<keyword evidence="1" id="KW-0004">4Fe-4S</keyword>
<protein>
    <recommendedName>
        <fullName evidence="5">4Fe-4S ferredoxin-type domain-containing protein</fullName>
    </recommendedName>
</protein>
<dbReference type="InterPro" id="IPR017896">
    <property type="entry name" value="4Fe4S_Fe-S-bd"/>
</dbReference>
<keyword evidence="3" id="KW-0408">Iron</keyword>
<dbReference type="Gene3D" id="3.30.70.20">
    <property type="match status" value="2"/>
</dbReference>
<dbReference type="InterPro" id="IPR017900">
    <property type="entry name" value="4Fe4S_Fe_S_CS"/>
</dbReference>
<dbReference type="PROSITE" id="PS51379">
    <property type="entry name" value="4FE4S_FER_2"/>
    <property type="match status" value="4"/>
</dbReference>
<evidence type="ECO:0000256" key="4">
    <source>
        <dbReference type="ARBA" id="ARBA00023014"/>
    </source>
</evidence>
<dbReference type="Pfam" id="PF12838">
    <property type="entry name" value="Fer4_7"/>
    <property type="match status" value="1"/>
</dbReference>
<dbReference type="GO" id="GO:0046872">
    <property type="term" value="F:metal ion binding"/>
    <property type="evidence" value="ECO:0007669"/>
    <property type="project" value="UniProtKB-KW"/>
</dbReference>
<dbReference type="STRING" id="1531429.JI75_08680"/>
<gene>
    <name evidence="6" type="ORF">JI75_08680</name>
</gene>
<dbReference type="GO" id="GO:0051539">
    <property type="term" value="F:4 iron, 4 sulfur cluster binding"/>
    <property type="evidence" value="ECO:0007669"/>
    <property type="project" value="UniProtKB-KW"/>
</dbReference>
<name>A0A0A8B5T9_9ACTN</name>
<evidence type="ECO:0000259" key="5">
    <source>
        <dbReference type="PROSITE" id="PS51379"/>
    </source>
</evidence>
<dbReference type="KEGG" id="cbac:JI75_08680"/>
<evidence type="ECO:0000256" key="2">
    <source>
        <dbReference type="ARBA" id="ARBA00022723"/>
    </source>
</evidence>
<feature type="domain" description="4Fe-4S ferredoxin-type" evidence="5">
    <location>
        <begin position="53"/>
        <end position="83"/>
    </location>
</feature>
<dbReference type="OrthoDB" id="9803397at2"/>
<feature type="domain" description="4Fe-4S ferredoxin-type" evidence="5">
    <location>
        <begin position="323"/>
        <end position="352"/>
    </location>
</feature>
<sequence length="383" mass="41528">MPSIDDLVTVAEAFEKSPVYIDRDRCVAVRNRNASCRRCVDSCPCDAIEVMNNEINLDVRACSACGACTTVCPTGALVPLRPSDDDLFDACMRAMEASAGRAVIACARIASRREADPSLYAEVPCMARVDESILMKLASEGAREIVLVDGDCATCRYRATDEGTNITCGAFQQLVQAQGADVPIARASTFPEDMLIEDATGLFGTTRRDFFSETARSAREMVSTAAKATLEHELGGKKEISIGARLRAGENGALPTFEIRRHADIINAMDALGHSVVDEVVARVFATVDIDVGKCNGCGMCAVFCPTGAIKRDERKKPYTNPEYLEFWASECIQCNLCQDVCWKKCLKVSPVVPTEQLFSFDPVVFDLRSAKSAPKPFSLGPS</sequence>
<dbReference type="HOGENOM" id="CLU_048087_3_0_11"/>
<keyword evidence="7" id="KW-1185">Reference proteome</keyword>
<dbReference type="EMBL" id="CP009302">
    <property type="protein sequence ID" value="AJC12714.1"/>
    <property type="molecule type" value="Genomic_DNA"/>
</dbReference>
<dbReference type="RefSeq" id="WP_039690146.1">
    <property type="nucleotide sequence ID" value="NZ_CP009302.1"/>
</dbReference>
<evidence type="ECO:0000313" key="7">
    <source>
        <dbReference type="Proteomes" id="UP000031121"/>
    </source>
</evidence>
<organism evidence="6 7">
    <name type="scientific">Berryella intestinalis</name>
    <dbReference type="NCBI Taxonomy" id="1531429"/>
    <lineage>
        <taxon>Bacteria</taxon>
        <taxon>Bacillati</taxon>
        <taxon>Actinomycetota</taxon>
        <taxon>Coriobacteriia</taxon>
        <taxon>Eggerthellales</taxon>
        <taxon>Eggerthellaceae</taxon>
        <taxon>Berryella</taxon>
    </lineage>
</organism>
<keyword evidence="2" id="KW-0479">Metal-binding</keyword>
<proteinExistence type="predicted"/>
<evidence type="ECO:0000256" key="3">
    <source>
        <dbReference type="ARBA" id="ARBA00023004"/>
    </source>
</evidence>
<dbReference type="PANTHER" id="PTHR43687:SF4">
    <property type="entry name" value="BLR5484 PROTEIN"/>
    <property type="match status" value="1"/>
</dbReference>
<dbReference type="SUPFAM" id="SSF54862">
    <property type="entry name" value="4Fe-4S ferredoxins"/>
    <property type="match status" value="2"/>
</dbReference>
<evidence type="ECO:0000313" key="6">
    <source>
        <dbReference type="EMBL" id="AJC12714.1"/>
    </source>
</evidence>
<accession>A0A0A8B5T9</accession>
<feature type="domain" description="4Fe-4S ferredoxin-type" evidence="5">
    <location>
        <begin position="286"/>
        <end position="315"/>
    </location>
</feature>
<feature type="domain" description="4Fe-4S ferredoxin-type" evidence="5">
    <location>
        <begin position="17"/>
        <end position="50"/>
    </location>
</feature>
<dbReference type="Pfam" id="PF00037">
    <property type="entry name" value="Fer4"/>
    <property type="match status" value="1"/>
</dbReference>
<dbReference type="PROSITE" id="PS00198">
    <property type="entry name" value="4FE4S_FER_1"/>
    <property type="match status" value="2"/>
</dbReference>
<reference evidence="6 7" key="2">
    <citation type="journal article" date="2015" name="Genome Announc.">
        <title>Complete Genome Sequence of Coriobacteriaceae Strain 68-1-3, a Novel Mucus-Degrading Isolate from the Swine Intestinal Tract.</title>
        <authorList>
            <person name="Looft T."/>
            <person name="Bayles D.O."/>
            <person name="Alt D.P."/>
            <person name="Stanton T.B."/>
        </authorList>
    </citation>
    <scope>NUCLEOTIDE SEQUENCE [LARGE SCALE GENOMIC DNA]</scope>
    <source>
        <strain evidence="6 7">68-1-3</strain>
    </source>
</reference>
<keyword evidence="4" id="KW-0411">Iron-sulfur</keyword>